<name>A0AA96GMX0_9BACT</name>
<keyword evidence="2" id="KW-1185">Reference proteome</keyword>
<dbReference type="AlphaFoldDB" id="A0AA96GMX0"/>
<dbReference type="RefSeq" id="WP_312747956.1">
    <property type="nucleotide sequence ID" value="NZ_CP116968.1"/>
</dbReference>
<proteinExistence type="predicted"/>
<dbReference type="EMBL" id="CP116968">
    <property type="protein sequence ID" value="WNM63385.1"/>
    <property type="molecule type" value="Genomic_DNA"/>
</dbReference>
<evidence type="ECO:0000313" key="2">
    <source>
        <dbReference type="Proteomes" id="UP001302494"/>
    </source>
</evidence>
<dbReference type="Proteomes" id="UP001302494">
    <property type="component" value="Chromosome"/>
</dbReference>
<evidence type="ECO:0000313" key="1">
    <source>
        <dbReference type="EMBL" id="WNM63385.1"/>
    </source>
</evidence>
<accession>A0AA96GMX0</accession>
<gene>
    <name evidence="1" type="ORF">PQG83_06430</name>
</gene>
<dbReference type="KEGG" id="nneo:PQG83_06430"/>
<organism evidence="1 2">
    <name type="scientific">Candidatus Nitrospira neomarina</name>
    <dbReference type="NCBI Taxonomy" id="3020899"/>
    <lineage>
        <taxon>Bacteria</taxon>
        <taxon>Pseudomonadati</taxon>
        <taxon>Nitrospirota</taxon>
        <taxon>Nitrospiria</taxon>
        <taxon>Nitrospirales</taxon>
        <taxon>Nitrospiraceae</taxon>
        <taxon>Nitrospira</taxon>
    </lineage>
</organism>
<protein>
    <submittedName>
        <fullName evidence="1">Uncharacterized protein</fullName>
    </submittedName>
</protein>
<sequence>MTWCRMAGSIAIEEWKIFNMRDDHGEPTQKSRTHRLLQGRRDEWPTAIESHSALQVTVDRDTDIGDRNEIGMAE</sequence>
<reference evidence="1 2" key="1">
    <citation type="submission" date="2023-01" db="EMBL/GenBank/DDBJ databases">
        <title>Cultivation and genomic characterization of new, ubiquitous marine nitrite-oxidizing bacteria from the Nitrospirales.</title>
        <authorList>
            <person name="Mueller A.J."/>
            <person name="Daebeler A."/>
            <person name="Herbold C.W."/>
            <person name="Kirkegaard R.H."/>
            <person name="Daims H."/>
        </authorList>
    </citation>
    <scope>NUCLEOTIDE SEQUENCE [LARGE SCALE GENOMIC DNA]</scope>
    <source>
        <strain evidence="1 2">DK</strain>
    </source>
</reference>